<evidence type="ECO:0000313" key="5">
    <source>
        <dbReference type="RefSeq" id="XP_032823785.1"/>
    </source>
</evidence>
<dbReference type="AlphaFoldDB" id="A0AAJ7TVJ0"/>
<dbReference type="InterPro" id="IPR036179">
    <property type="entry name" value="Ig-like_dom_sf"/>
</dbReference>
<reference evidence="5" key="1">
    <citation type="submission" date="2025-08" db="UniProtKB">
        <authorList>
            <consortium name="RefSeq"/>
        </authorList>
    </citation>
    <scope>IDENTIFICATION</scope>
    <source>
        <tissue evidence="5">Sperm</tissue>
    </source>
</reference>
<feature type="transmembrane region" description="Helical" evidence="1">
    <location>
        <begin position="201"/>
        <end position="221"/>
    </location>
</feature>
<organism evidence="4 5">
    <name type="scientific">Petromyzon marinus</name>
    <name type="common">Sea lamprey</name>
    <dbReference type="NCBI Taxonomy" id="7757"/>
    <lineage>
        <taxon>Eukaryota</taxon>
        <taxon>Metazoa</taxon>
        <taxon>Chordata</taxon>
        <taxon>Craniata</taxon>
        <taxon>Vertebrata</taxon>
        <taxon>Cyclostomata</taxon>
        <taxon>Hyperoartia</taxon>
        <taxon>Petromyzontiformes</taxon>
        <taxon>Petromyzontidae</taxon>
        <taxon>Petromyzon</taxon>
    </lineage>
</organism>
<feature type="chain" id="PRO_5042566377" evidence="2">
    <location>
        <begin position="21"/>
        <end position="231"/>
    </location>
</feature>
<name>A0AAJ7TVJ0_PETMA</name>
<dbReference type="Proteomes" id="UP001318040">
    <property type="component" value="Chromosome 38"/>
</dbReference>
<keyword evidence="2" id="KW-0732">Signal</keyword>
<dbReference type="SUPFAM" id="SSF48726">
    <property type="entry name" value="Immunoglobulin"/>
    <property type="match status" value="1"/>
</dbReference>
<evidence type="ECO:0000256" key="1">
    <source>
        <dbReference type="SAM" id="Phobius"/>
    </source>
</evidence>
<keyword evidence="1" id="KW-0812">Transmembrane</keyword>
<dbReference type="RefSeq" id="XP_032823785.1">
    <property type="nucleotide sequence ID" value="XM_032967894.1"/>
</dbReference>
<accession>A0AAJ7TVJ0</accession>
<evidence type="ECO:0000313" key="4">
    <source>
        <dbReference type="Proteomes" id="UP001318040"/>
    </source>
</evidence>
<sequence>MPPWLCLAAAWALCTLGVETVQDRLMSQIEAKHYYNCEGAGPYVVHRSDCSQVPGVKKAPQTWSIYKDQQEVIASTTNSTCVKPCVAVFSNCTLILSRCPAVLLQVANTSSVYISDTAIVNPPEALVRPGKFITLKCFNTNGRIPSGWSWNGVAIGGSANVSSILVPIRSPADGGRFSCVFPEFESTPALILTEASGFEQVSTAFLVSALLVVAIVVIFIARRDVNSSSLL</sequence>
<gene>
    <name evidence="5" type="primary">LOC116950245</name>
</gene>
<evidence type="ECO:0000256" key="2">
    <source>
        <dbReference type="SAM" id="SignalP"/>
    </source>
</evidence>
<keyword evidence="1" id="KW-1133">Transmembrane helix</keyword>
<keyword evidence="4" id="KW-1185">Reference proteome</keyword>
<keyword evidence="1" id="KW-0472">Membrane</keyword>
<dbReference type="KEGG" id="pmrn:116950245"/>
<feature type="domain" description="Ig-like" evidence="3">
    <location>
        <begin position="100"/>
        <end position="179"/>
    </location>
</feature>
<evidence type="ECO:0000259" key="3">
    <source>
        <dbReference type="PROSITE" id="PS50835"/>
    </source>
</evidence>
<dbReference type="PROSITE" id="PS50835">
    <property type="entry name" value="IG_LIKE"/>
    <property type="match status" value="1"/>
</dbReference>
<dbReference type="InterPro" id="IPR007110">
    <property type="entry name" value="Ig-like_dom"/>
</dbReference>
<proteinExistence type="predicted"/>
<protein>
    <submittedName>
        <fullName evidence="5">Uncharacterized protein LOC116950245</fullName>
    </submittedName>
</protein>
<feature type="signal peptide" evidence="2">
    <location>
        <begin position="1"/>
        <end position="20"/>
    </location>
</feature>